<keyword evidence="1" id="KW-0547">Nucleotide-binding</keyword>
<feature type="domain" description="ATP-grasp" evidence="2">
    <location>
        <begin position="43"/>
        <end position="305"/>
    </location>
</feature>
<name>A0A955L0G7_9BACT</name>
<dbReference type="Gene3D" id="2.40.70.10">
    <property type="entry name" value="Acid Proteases"/>
    <property type="match status" value="1"/>
</dbReference>
<dbReference type="EMBL" id="JAGQLL010000034">
    <property type="protein sequence ID" value="MCA9380149.1"/>
    <property type="molecule type" value="Genomic_DNA"/>
</dbReference>
<reference evidence="3" key="1">
    <citation type="submission" date="2020-04" db="EMBL/GenBank/DDBJ databases">
        <authorList>
            <person name="Zhang T."/>
        </authorList>
    </citation>
    <scope>NUCLEOTIDE SEQUENCE</scope>
    <source>
        <strain evidence="3">HKST-UBA15</strain>
    </source>
</reference>
<organism evidence="3 4">
    <name type="scientific">Candidatus Dojkabacteria bacterium</name>
    <dbReference type="NCBI Taxonomy" id="2099670"/>
    <lineage>
        <taxon>Bacteria</taxon>
        <taxon>Candidatus Dojkabacteria</taxon>
    </lineage>
</organism>
<evidence type="ECO:0000256" key="1">
    <source>
        <dbReference type="PROSITE-ProRule" id="PRU00409"/>
    </source>
</evidence>
<keyword evidence="1" id="KW-0067">ATP-binding</keyword>
<dbReference type="InterPro" id="IPR011761">
    <property type="entry name" value="ATP-grasp"/>
</dbReference>
<dbReference type="GO" id="GO:0018169">
    <property type="term" value="F:ribosomal S6-glutamic acid ligase activity"/>
    <property type="evidence" value="ECO:0007669"/>
    <property type="project" value="TreeGrafter"/>
</dbReference>
<accession>A0A955L0G7</accession>
<gene>
    <name evidence="3" type="ORF">KC675_03115</name>
</gene>
<dbReference type="InterPro" id="IPR039523">
    <property type="entry name" value="RimK-rel_E_lig_ATP-grasp"/>
</dbReference>
<dbReference type="GO" id="GO:0046872">
    <property type="term" value="F:metal ion binding"/>
    <property type="evidence" value="ECO:0007669"/>
    <property type="project" value="InterPro"/>
</dbReference>
<dbReference type="PROSITE" id="PS50975">
    <property type="entry name" value="ATP_GRASP"/>
    <property type="match status" value="1"/>
</dbReference>
<dbReference type="GO" id="GO:0009432">
    <property type="term" value="P:SOS response"/>
    <property type="evidence" value="ECO:0007669"/>
    <property type="project" value="TreeGrafter"/>
</dbReference>
<dbReference type="GO" id="GO:0005524">
    <property type="term" value="F:ATP binding"/>
    <property type="evidence" value="ECO:0007669"/>
    <property type="project" value="UniProtKB-UniRule"/>
</dbReference>
<dbReference type="AlphaFoldDB" id="A0A955L0G7"/>
<evidence type="ECO:0000313" key="4">
    <source>
        <dbReference type="Proteomes" id="UP000745577"/>
    </source>
</evidence>
<comment type="caution">
    <text evidence="3">The sequence shown here is derived from an EMBL/GenBank/DDBJ whole genome shotgun (WGS) entry which is preliminary data.</text>
</comment>
<dbReference type="GO" id="GO:0005737">
    <property type="term" value="C:cytoplasm"/>
    <property type="evidence" value="ECO:0007669"/>
    <property type="project" value="TreeGrafter"/>
</dbReference>
<evidence type="ECO:0000259" key="2">
    <source>
        <dbReference type="PROSITE" id="PS50975"/>
    </source>
</evidence>
<sequence length="470" mass="52854">MSYLDYWKNRKQVLGINERNLSYISEYNTNKAKKIADDKVLTKTVLNKAEIPTPKLITIIHNQKELRELDFSSLPNSFVLKPVTGLEGGGIEIFYNRDKQNNWIRGDKSKVSPDELYHHCIDILNGRFSIHQDPDSILIEERVKIHHEFKYYSYKGTPDIRVIVFNNIPIMSYIRLATKESAGKANLAMGAVGVGIDLAKGRTTTAIHGKSGYIEYVPGTKLRLSGLRIPYWSKMLQYAVEAQKATNLKFAAVDFLLDRDLGPLIVELNARPGLSIQLANDDGLRWRLKKATGLKVKDVEKGVRLGKDMFGGEIEEGIESIAGKDLIGIYETVTFYGKDEKSTATIAKVDTGADSTSIDKEIARKLGFKDIVDLVESGILPEGVTREEGIRISEKLMKELPQKYPDIHTVDFIKSSHGNSVRVTVKLNIKIQDTTFETKASIFDRSKLTYNAIIGRKSLTKFLIDPSKIR</sequence>
<dbReference type="PANTHER" id="PTHR21621">
    <property type="entry name" value="RIBOSOMAL PROTEIN S6 MODIFICATION PROTEIN"/>
    <property type="match status" value="1"/>
</dbReference>
<dbReference type="Proteomes" id="UP000745577">
    <property type="component" value="Unassembled WGS sequence"/>
</dbReference>
<proteinExistence type="predicted"/>
<dbReference type="InterPro" id="IPR021109">
    <property type="entry name" value="Peptidase_aspartic_dom_sf"/>
</dbReference>
<dbReference type="SUPFAM" id="SSF56059">
    <property type="entry name" value="Glutathione synthetase ATP-binding domain-like"/>
    <property type="match status" value="1"/>
</dbReference>
<dbReference type="PANTHER" id="PTHR21621:SF0">
    <property type="entry name" value="BETA-CITRYLGLUTAMATE SYNTHASE B-RELATED"/>
    <property type="match status" value="1"/>
</dbReference>
<dbReference type="SUPFAM" id="SSF50630">
    <property type="entry name" value="Acid proteases"/>
    <property type="match status" value="1"/>
</dbReference>
<dbReference type="Gene3D" id="3.30.470.20">
    <property type="entry name" value="ATP-grasp fold, B domain"/>
    <property type="match status" value="1"/>
</dbReference>
<reference evidence="3" key="2">
    <citation type="journal article" date="2021" name="Microbiome">
        <title>Successional dynamics and alternative stable states in a saline activated sludge microbial community over 9 years.</title>
        <authorList>
            <person name="Wang Y."/>
            <person name="Ye J."/>
            <person name="Ju F."/>
            <person name="Liu L."/>
            <person name="Boyd J.A."/>
            <person name="Deng Y."/>
            <person name="Parks D.H."/>
            <person name="Jiang X."/>
            <person name="Yin X."/>
            <person name="Woodcroft B.J."/>
            <person name="Tyson G.W."/>
            <person name="Hugenholtz P."/>
            <person name="Polz M.F."/>
            <person name="Zhang T."/>
        </authorList>
    </citation>
    <scope>NUCLEOTIDE SEQUENCE</scope>
    <source>
        <strain evidence="3">HKST-UBA15</strain>
    </source>
</reference>
<evidence type="ECO:0000313" key="3">
    <source>
        <dbReference type="EMBL" id="MCA9380149.1"/>
    </source>
</evidence>
<protein>
    <recommendedName>
        <fullName evidence="2">ATP-grasp domain-containing protein</fullName>
    </recommendedName>
</protein>
<dbReference type="Pfam" id="PF14397">
    <property type="entry name" value="ATPgrasp_ST"/>
    <property type="match status" value="1"/>
</dbReference>